<proteinExistence type="predicted"/>
<gene>
    <name evidence="3" type="ordered locus">Caci_4502</name>
</gene>
<feature type="region of interest" description="Disordered" evidence="1">
    <location>
        <begin position="48"/>
        <end position="95"/>
    </location>
</feature>
<sequence precursor="true">MPALVPAPTRLRRWGALSKIQQPGQAVGHDVAATGGVGVPVLIPSGTTDVAPRPAHPHVGAAAPARSGAAAAMAPASPRPAPAPPTAQDPNLGYDPNAAATAQIVNAVAAAQRDGKAVLLDFGASWCTACRALDKAMHTPKAQAVLAHSYHVVKIDLGDADPQHMSLATQYDALGTFGMPLLVVLNPDGTVRADSAHTGQPKYTEADMAAWLSQWAGR</sequence>
<dbReference type="Gene3D" id="3.40.30.10">
    <property type="entry name" value="Glutaredoxin"/>
    <property type="match status" value="1"/>
</dbReference>
<dbReference type="PANTHER" id="PTHR32234">
    <property type="entry name" value="THIOL:DISULFIDE INTERCHANGE PROTEIN DSBD"/>
    <property type="match status" value="1"/>
</dbReference>
<organism evidence="3 4">
    <name type="scientific">Catenulispora acidiphila (strain DSM 44928 / JCM 14897 / NBRC 102108 / NRRL B-24433 / ID139908)</name>
    <dbReference type="NCBI Taxonomy" id="479433"/>
    <lineage>
        <taxon>Bacteria</taxon>
        <taxon>Bacillati</taxon>
        <taxon>Actinomycetota</taxon>
        <taxon>Actinomycetes</taxon>
        <taxon>Catenulisporales</taxon>
        <taxon>Catenulisporaceae</taxon>
        <taxon>Catenulispora</taxon>
    </lineage>
</organism>
<dbReference type="InParanoid" id="C7PWB7"/>
<evidence type="ECO:0000313" key="4">
    <source>
        <dbReference type="Proteomes" id="UP000000851"/>
    </source>
</evidence>
<dbReference type="Pfam" id="PF13899">
    <property type="entry name" value="Thioredoxin_7"/>
    <property type="match status" value="1"/>
</dbReference>
<feature type="compositionally biased region" description="Low complexity" evidence="1">
    <location>
        <begin position="50"/>
        <end position="76"/>
    </location>
</feature>
<protein>
    <recommendedName>
        <fullName evidence="2">Thioredoxin domain-containing protein</fullName>
    </recommendedName>
</protein>
<dbReference type="SUPFAM" id="SSF52833">
    <property type="entry name" value="Thioredoxin-like"/>
    <property type="match status" value="1"/>
</dbReference>
<dbReference type="PANTHER" id="PTHR32234:SF0">
    <property type="entry name" value="THIOL:DISULFIDE INTERCHANGE PROTEIN DSBD"/>
    <property type="match status" value="1"/>
</dbReference>
<dbReference type="PROSITE" id="PS51352">
    <property type="entry name" value="THIOREDOXIN_2"/>
    <property type="match status" value="1"/>
</dbReference>
<dbReference type="InterPro" id="IPR013766">
    <property type="entry name" value="Thioredoxin_domain"/>
</dbReference>
<dbReference type="InterPro" id="IPR036249">
    <property type="entry name" value="Thioredoxin-like_sf"/>
</dbReference>
<evidence type="ECO:0000313" key="3">
    <source>
        <dbReference type="EMBL" id="ACU73365.1"/>
    </source>
</evidence>
<dbReference type="STRING" id="479433.Caci_4502"/>
<dbReference type="AlphaFoldDB" id="C7PWB7"/>
<evidence type="ECO:0000259" key="2">
    <source>
        <dbReference type="PROSITE" id="PS51352"/>
    </source>
</evidence>
<dbReference type="EMBL" id="CP001700">
    <property type="protein sequence ID" value="ACU73365.1"/>
    <property type="molecule type" value="Genomic_DNA"/>
</dbReference>
<feature type="domain" description="Thioredoxin" evidence="2">
    <location>
        <begin position="77"/>
        <end position="217"/>
    </location>
</feature>
<dbReference type="HOGENOM" id="CLU_1265047_0_0_11"/>
<dbReference type="KEGG" id="cai:Caci_4502"/>
<evidence type="ECO:0000256" key="1">
    <source>
        <dbReference type="SAM" id="MobiDB-lite"/>
    </source>
</evidence>
<dbReference type="eggNOG" id="COG4232">
    <property type="taxonomic scope" value="Bacteria"/>
</dbReference>
<feature type="compositionally biased region" description="Pro residues" evidence="1">
    <location>
        <begin position="77"/>
        <end position="87"/>
    </location>
</feature>
<accession>C7PWB7</accession>
<dbReference type="GO" id="GO:0015035">
    <property type="term" value="F:protein-disulfide reductase activity"/>
    <property type="evidence" value="ECO:0007669"/>
    <property type="project" value="TreeGrafter"/>
</dbReference>
<keyword evidence="4" id="KW-1185">Reference proteome</keyword>
<reference evidence="3 4" key="1">
    <citation type="journal article" date="2009" name="Stand. Genomic Sci.">
        <title>Complete genome sequence of Catenulispora acidiphila type strain (ID 139908).</title>
        <authorList>
            <person name="Copeland A."/>
            <person name="Lapidus A."/>
            <person name="Glavina Del Rio T."/>
            <person name="Nolan M."/>
            <person name="Lucas S."/>
            <person name="Chen F."/>
            <person name="Tice H."/>
            <person name="Cheng J.F."/>
            <person name="Bruce D."/>
            <person name="Goodwin L."/>
            <person name="Pitluck S."/>
            <person name="Mikhailova N."/>
            <person name="Pati A."/>
            <person name="Ivanova N."/>
            <person name="Mavromatis K."/>
            <person name="Chen A."/>
            <person name="Palaniappan K."/>
            <person name="Chain P."/>
            <person name="Land M."/>
            <person name="Hauser L."/>
            <person name="Chang Y.J."/>
            <person name="Jeffries C.D."/>
            <person name="Chertkov O."/>
            <person name="Brettin T."/>
            <person name="Detter J.C."/>
            <person name="Han C."/>
            <person name="Ali Z."/>
            <person name="Tindall B.J."/>
            <person name="Goker M."/>
            <person name="Bristow J."/>
            <person name="Eisen J.A."/>
            <person name="Markowitz V."/>
            <person name="Hugenholtz P."/>
            <person name="Kyrpides N.C."/>
            <person name="Klenk H.P."/>
        </authorList>
    </citation>
    <scope>NUCLEOTIDE SEQUENCE [LARGE SCALE GENOMIC DNA]</scope>
    <source>
        <strain evidence="4">DSM 44928 / JCM 14897 / NBRC 102108 / NRRL B-24433 / ID139908</strain>
    </source>
</reference>
<name>C7PWB7_CATAD</name>
<dbReference type="Proteomes" id="UP000000851">
    <property type="component" value="Chromosome"/>
</dbReference>
<dbReference type="GO" id="GO:0045454">
    <property type="term" value="P:cell redox homeostasis"/>
    <property type="evidence" value="ECO:0007669"/>
    <property type="project" value="TreeGrafter"/>
</dbReference>